<comment type="catalytic activity">
    <reaction evidence="14">
        <text>ATP + H2O = ADP + phosphate + H(+)</text>
        <dbReference type="Rhea" id="RHEA:13065"/>
        <dbReference type="ChEBI" id="CHEBI:15377"/>
        <dbReference type="ChEBI" id="CHEBI:15378"/>
        <dbReference type="ChEBI" id="CHEBI:30616"/>
        <dbReference type="ChEBI" id="CHEBI:43474"/>
        <dbReference type="ChEBI" id="CHEBI:456216"/>
        <dbReference type="EC" id="5.6.2.4"/>
    </reaction>
</comment>
<evidence type="ECO:0000256" key="9">
    <source>
        <dbReference type="ARBA" id="ARBA00023204"/>
    </source>
</evidence>
<keyword evidence="9" id="KW-0234">DNA repair</keyword>
<evidence type="ECO:0000256" key="1">
    <source>
        <dbReference type="ARBA" id="ARBA00022722"/>
    </source>
</evidence>
<dbReference type="GO" id="GO:0005829">
    <property type="term" value="C:cytosol"/>
    <property type="evidence" value="ECO:0007669"/>
    <property type="project" value="TreeGrafter"/>
</dbReference>
<dbReference type="Pfam" id="PF13361">
    <property type="entry name" value="UvrD_C"/>
    <property type="match status" value="1"/>
</dbReference>
<evidence type="ECO:0000256" key="15">
    <source>
        <dbReference type="PROSITE-ProRule" id="PRU00560"/>
    </source>
</evidence>
<evidence type="ECO:0000313" key="18">
    <source>
        <dbReference type="EMBL" id="SFR53748.1"/>
    </source>
</evidence>
<dbReference type="PROSITE" id="PS51217">
    <property type="entry name" value="UVRD_HELICASE_CTER"/>
    <property type="match status" value="1"/>
</dbReference>
<dbReference type="InterPro" id="IPR038726">
    <property type="entry name" value="PDDEXK_AddAB-type"/>
</dbReference>
<dbReference type="InterPro" id="IPR011604">
    <property type="entry name" value="PDDEXK-like_dom_sf"/>
</dbReference>
<dbReference type="InterPro" id="IPR014016">
    <property type="entry name" value="UvrD-like_ATP-bd"/>
</dbReference>
<dbReference type="Pfam" id="PF12705">
    <property type="entry name" value="PDDEXK_1"/>
    <property type="match status" value="1"/>
</dbReference>
<gene>
    <name evidence="18" type="ORF">SAMN04488005_2693</name>
</gene>
<evidence type="ECO:0000256" key="4">
    <source>
        <dbReference type="ARBA" id="ARBA00022801"/>
    </source>
</evidence>
<dbReference type="InterPro" id="IPR000212">
    <property type="entry name" value="DNA_helicase_UvrD/REP"/>
</dbReference>
<keyword evidence="3" id="KW-0227">DNA damage</keyword>
<keyword evidence="8" id="KW-0238">DNA-binding</keyword>
<dbReference type="NCBIfam" id="TIGR02784">
    <property type="entry name" value="addA_alphas"/>
    <property type="match status" value="1"/>
</dbReference>
<dbReference type="InterPro" id="IPR011335">
    <property type="entry name" value="Restrct_endonuc-II-like"/>
</dbReference>
<comment type="catalytic activity">
    <reaction evidence="11">
        <text>Couples ATP hydrolysis with the unwinding of duplex DNA by translocating in the 3'-5' direction.</text>
        <dbReference type="EC" id="5.6.2.4"/>
    </reaction>
</comment>
<evidence type="ECO:0000313" key="19">
    <source>
        <dbReference type="Proteomes" id="UP000199478"/>
    </source>
</evidence>
<evidence type="ECO:0000256" key="10">
    <source>
        <dbReference type="ARBA" id="ARBA00023235"/>
    </source>
</evidence>
<feature type="domain" description="UvrD-like helicase C-terminal" evidence="17">
    <location>
        <begin position="497"/>
        <end position="781"/>
    </location>
</feature>
<proteinExistence type="predicted"/>
<dbReference type="SUPFAM" id="SSF52980">
    <property type="entry name" value="Restriction endonuclease-like"/>
    <property type="match status" value="1"/>
</dbReference>
<dbReference type="PANTHER" id="PTHR11070:SF2">
    <property type="entry name" value="ATP-DEPENDENT DNA HELICASE SRS2"/>
    <property type="match status" value="1"/>
</dbReference>
<keyword evidence="6" id="KW-0269">Exonuclease</keyword>
<reference evidence="19" key="1">
    <citation type="submission" date="2016-10" db="EMBL/GenBank/DDBJ databases">
        <authorList>
            <person name="Varghese N."/>
            <person name="Submissions S."/>
        </authorList>
    </citation>
    <scope>NUCLEOTIDE SEQUENCE [LARGE SCALE GENOMIC DNA]</scope>
    <source>
        <strain evidence="19">DSM 26879</strain>
    </source>
</reference>
<dbReference type="Gene3D" id="3.40.50.300">
    <property type="entry name" value="P-loop containing nucleotide triphosphate hydrolases"/>
    <property type="match status" value="4"/>
</dbReference>
<evidence type="ECO:0000256" key="3">
    <source>
        <dbReference type="ARBA" id="ARBA00022763"/>
    </source>
</evidence>
<dbReference type="Pfam" id="PF00580">
    <property type="entry name" value="UvrD-helicase"/>
    <property type="match status" value="1"/>
</dbReference>
<dbReference type="InterPro" id="IPR014151">
    <property type="entry name" value="DNA_helicase_AddA"/>
</dbReference>
<keyword evidence="5 15" id="KW-0347">Helicase</keyword>
<feature type="binding site" evidence="15">
    <location>
        <begin position="24"/>
        <end position="31"/>
    </location>
    <ligand>
        <name>ATP</name>
        <dbReference type="ChEBI" id="CHEBI:30616"/>
    </ligand>
</feature>
<dbReference type="EC" id="5.6.2.4" evidence="12"/>
<dbReference type="GO" id="GO:0004527">
    <property type="term" value="F:exonuclease activity"/>
    <property type="evidence" value="ECO:0007669"/>
    <property type="project" value="UniProtKB-KW"/>
</dbReference>
<evidence type="ECO:0000256" key="8">
    <source>
        <dbReference type="ARBA" id="ARBA00023125"/>
    </source>
</evidence>
<dbReference type="STRING" id="390270.SAMN04488005_2693"/>
<dbReference type="GO" id="GO:0005524">
    <property type="term" value="F:ATP binding"/>
    <property type="evidence" value="ECO:0007669"/>
    <property type="project" value="UniProtKB-UniRule"/>
</dbReference>
<dbReference type="InterPro" id="IPR014017">
    <property type="entry name" value="DNA_helicase_UvrD-like_C"/>
</dbReference>
<evidence type="ECO:0000256" key="13">
    <source>
        <dbReference type="ARBA" id="ARBA00034923"/>
    </source>
</evidence>
<accession>A0A1I6HH88</accession>
<dbReference type="RefSeq" id="WP_090201074.1">
    <property type="nucleotide sequence ID" value="NZ_FOYP01000002.1"/>
</dbReference>
<evidence type="ECO:0000256" key="14">
    <source>
        <dbReference type="ARBA" id="ARBA00048988"/>
    </source>
</evidence>
<keyword evidence="10" id="KW-0413">Isomerase</keyword>
<evidence type="ECO:0000259" key="17">
    <source>
        <dbReference type="PROSITE" id="PS51217"/>
    </source>
</evidence>
<dbReference type="AlphaFoldDB" id="A0A1I6HH88"/>
<dbReference type="InterPro" id="IPR027417">
    <property type="entry name" value="P-loop_NTPase"/>
</dbReference>
<dbReference type="SUPFAM" id="SSF52540">
    <property type="entry name" value="P-loop containing nucleoside triphosphate hydrolases"/>
    <property type="match status" value="1"/>
</dbReference>
<keyword evidence="1" id="KW-0540">Nuclease</keyword>
<keyword evidence="19" id="KW-1185">Reference proteome</keyword>
<dbReference type="EMBL" id="FOYP01000002">
    <property type="protein sequence ID" value="SFR53748.1"/>
    <property type="molecule type" value="Genomic_DNA"/>
</dbReference>
<dbReference type="Gene3D" id="1.10.486.10">
    <property type="entry name" value="PCRA, domain 4"/>
    <property type="match status" value="1"/>
</dbReference>
<dbReference type="GO" id="GO:0033202">
    <property type="term" value="C:DNA helicase complex"/>
    <property type="evidence" value="ECO:0007669"/>
    <property type="project" value="TreeGrafter"/>
</dbReference>
<evidence type="ECO:0000259" key="16">
    <source>
        <dbReference type="PROSITE" id="PS51198"/>
    </source>
</evidence>
<keyword evidence="4 15" id="KW-0378">Hydrolase</keyword>
<evidence type="ECO:0000256" key="11">
    <source>
        <dbReference type="ARBA" id="ARBA00034617"/>
    </source>
</evidence>
<organism evidence="18 19">
    <name type="scientific">Yoonia tamlensis</name>
    <dbReference type="NCBI Taxonomy" id="390270"/>
    <lineage>
        <taxon>Bacteria</taxon>
        <taxon>Pseudomonadati</taxon>
        <taxon>Pseudomonadota</taxon>
        <taxon>Alphaproteobacteria</taxon>
        <taxon>Rhodobacterales</taxon>
        <taxon>Paracoccaceae</taxon>
        <taxon>Yoonia</taxon>
    </lineage>
</organism>
<dbReference type="GO" id="GO:0043138">
    <property type="term" value="F:3'-5' DNA helicase activity"/>
    <property type="evidence" value="ECO:0007669"/>
    <property type="project" value="UniProtKB-EC"/>
</dbReference>
<dbReference type="Gene3D" id="3.90.320.10">
    <property type="match status" value="1"/>
</dbReference>
<name>A0A1I6HH88_9RHOB</name>
<dbReference type="GO" id="GO:0000725">
    <property type="term" value="P:recombinational repair"/>
    <property type="evidence" value="ECO:0007669"/>
    <property type="project" value="TreeGrafter"/>
</dbReference>
<sequence length="1115" mass="123200">MKRDPATQRQVEAANPQTSTWLSANAGSGKTRVLTDRVARLLLEKVSPQNILCLTYTKAAAAEMQNRLFKRLGAWAMMADADLRADLQTLGVDHAVDDEQLRAARTLFARAIETPGGLKIQTIHSFCAGILRRFPLEAQVSPQFREMEDRAAELLRAEVMDELLTGDHAATVNNVLHHFTGAELSKLTAEVAQKRDAFAHEMPRAELCALLGIDPSLTADTLVAQVLNQSALDSIHQLAAACRKGSVTDAKAAAQLDKISKTAPATLNDLALLEGVFLFGATATQPFGAKIGKFPTKATREANPELMDDIEPVMLATGDAREDRLSLMALDRTLAIYRFGAVFIPAYERRKLMMGALDFDDLIRKAKALLTDRDVAQWVLFRLDGGIDHVLVDEAQDTSPTQWAVIEQLTHEFASGEGAHPDRTRTVFVVGDKKQSIYSFQGADPDAFDAMKTHFNSTHIAAGKAFEVTSLEHSFRSSTAILAVVDATFTGDRTAGMDDHLSHQAFKQNMPGRVDLWPVIEKSETEDPRNWFDPVDLPSDTDHNVLLANRVAAQIKRMIAEETLPDEIDNADSYRRRPITEGDFLILVQRRSELFSEIIRACKSAGLKIAGADRLRVGAELAVKDLAALLNFLALPEDDLSLASALRSPLFNLSEQDLFTLAHHRPAKGFLWTALRGSQHTNIYAVIDDLLDQADFLRPYDLIERILTRHDGRRKLLGRLGPEAEDGIDALLSQALAYESTGVPSLTGFLTWMETDDLEVKRQMDSQGDQIRVMTVHGSKGLEAPIVILPDTAKRRVDVRDELLPVGDHVVWKTPSQGSATVMQDIREDFIAKQTRERMRLLYVAMTRAEKWLIVAAAGDVGDGDESWYNIVADGMAAQGDTRVQIDDMEARRVAHLDWNAGTLHRTDPKAAPDFTPPAFGPVPVAKTKTTISPSAFEGAKIMPGDPANLDIEDAMERGTKIHRLLEFLPQYAAHERRAIGLRVLNDGDADLVEEVIQLLENPDLAALWHPDALTEIDITAELEGIGRIHGTIDRLIITDTEILAIDYKSNRIVPEKPEQTPLGVLRQMAAYFAALRQIYPDRVIRMGVLWTATAHFAELPEDLLHETLNGLAIP</sequence>
<evidence type="ECO:0000256" key="7">
    <source>
        <dbReference type="ARBA" id="ARBA00022840"/>
    </source>
</evidence>
<dbReference type="GO" id="GO:0003677">
    <property type="term" value="F:DNA binding"/>
    <property type="evidence" value="ECO:0007669"/>
    <property type="project" value="UniProtKB-KW"/>
</dbReference>
<evidence type="ECO:0000256" key="12">
    <source>
        <dbReference type="ARBA" id="ARBA00034808"/>
    </source>
</evidence>
<keyword evidence="2 15" id="KW-0547">Nucleotide-binding</keyword>
<dbReference type="PANTHER" id="PTHR11070">
    <property type="entry name" value="UVRD / RECB / PCRA DNA HELICASE FAMILY MEMBER"/>
    <property type="match status" value="1"/>
</dbReference>
<evidence type="ECO:0000256" key="6">
    <source>
        <dbReference type="ARBA" id="ARBA00022839"/>
    </source>
</evidence>
<evidence type="ECO:0000256" key="2">
    <source>
        <dbReference type="ARBA" id="ARBA00022741"/>
    </source>
</evidence>
<feature type="domain" description="UvrD-like helicase ATP-binding" evidence="16">
    <location>
        <begin position="3"/>
        <end position="478"/>
    </location>
</feature>
<protein>
    <recommendedName>
        <fullName evidence="12">DNA 3'-5' helicase</fullName>
        <ecNumber evidence="12">5.6.2.4</ecNumber>
    </recommendedName>
    <alternativeName>
        <fullName evidence="13">DNA 3'-5' helicase II</fullName>
    </alternativeName>
</protein>
<evidence type="ECO:0000256" key="5">
    <source>
        <dbReference type="ARBA" id="ARBA00022806"/>
    </source>
</evidence>
<keyword evidence="7 15" id="KW-0067">ATP-binding</keyword>
<dbReference type="Proteomes" id="UP000199478">
    <property type="component" value="Unassembled WGS sequence"/>
</dbReference>
<dbReference type="PROSITE" id="PS51198">
    <property type="entry name" value="UVRD_HELICASE_ATP_BIND"/>
    <property type="match status" value="1"/>
</dbReference>
<dbReference type="OrthoDB" id="9810135at2"/>